<organism evidence="1 2">
    <name type="scientific">Luteolibacter flavescens</name>
    <dbReference type="NCBI Taxonomy" id="1859460"/>
    <lineage>
        <taxon>Bacteria</taxon>
        <taxon>Pseudomonadati</taxon>
        <taxon>Verrucomicrobiota</taxon>
        <taxon>Verrucomicrobiia</taxon>
        <taxon>Verrucomicrobiales</taxon>
        <taxon>Verrucomicrobiaceae</taxon>
        <taxon>Luteolibacter</taxon>
    </lineage>
</organism>
<comment type="caution">
    <text evidence="1">The sequence shown here is derived from an EMBL/GenBank/DDBJ whole genome shotgun (WGS) entry which is preliminary data.</text>
</comment>
<evidence type="ECO:0000313" key="1">
    <source>
        <dbReference type="EMBL" id="MCW1886775.1"/>
    </source>
</evidence>
<reference evidence="1 2" key="1">
    <citation type="submission" date="2022-10" db="EMBL/GenBank/DDBJ databases">
        <title>Luteolibacter flavescens strain MCCC 1K03193, whole genome shotgun sequencing project.</title>
        <authorList>
            <person name="Zhao G."/>
            <person name="Shen L."/>
        </authorList>
    </citation>
    <scope>NUCLEOTIDE SEQUENCE [LARGE SCALE GENOMIC DNA]</scope>
    <source>
        <strain evidence="1 2">MCCC 1K03193</strain>
    </source>
</reference>
<protein>
    <recommendedName>
        <fullName evidence="3">VCBS repeat-containing protein</fullName>
    </recommendedName>
</protein>
<name>A0ABT3FT80_9BACT</name>
<proteinExistence type="predicted"/>
<sequence length="684" mass="72028">MKTFLISLMLTGVAGATFTYETPEEYSTQADFTGDGVADVAVMDRATGSIRILAAGSDGGFASSGVIHTGLDRPDAFTAGLLPGKAGIAVSSLATNQALLIIPRTAQVVTLPLGARSSPSGLAMPSAMADTTASVHVATDQNAPPTPRRITRMIISSTGTATLGTIPDMATGSTAPLLRGNPLPWGTSRGMAFISAEQGRAASDLRIYRDTTNSGDSRTVSAIASGLPADSLWLHGRFASSDSLTGFLAYARDTSRVIPLETAAGAMTVTSLPAVDLDGAIHLLVTVPFASPKRDAVLAIFDKGARATLYDWHNGSAPQELQSWDAPPGKRFTRAAPLGNGSFLFLHGEGGRSTGWARMDHDGTRHVQSRTGTFPTAGLQRGAQVFQFNGQPFVDPAARLVEMRAAPDWTMLENGSPFSLTDAGPRSGLGNPTGFSIPSGFTLLNQLWRSADGVAPFSVSVLSNRLGAVPAGISFSPAAGSYSDPELSVELRYSGSLTTMRYRFSADAPWVPYNGPIRVTGPVTVFAKADGSNAVFSARYSTDEGGGTFPDLSLTEHQDLNGNGLPDFWEEMFGQSDPDADTDGDGKTALEEYLAGTDPRDSFSVTPEPPAPAFALSTFSSQVGGRTMFHVRWPAAHGDAVLQSSPDLDEWRRVTDGISPLGADYLYSTPVEEAPARFFRLKSD</sequence>
<accession>A0ABT3FT80</accession>
<keyword evidence="2" id="KW-1185">Reference proteome</keyword>
<dbReference type="RefSeq" id="WP_264502730.1">
    <property type="nucleotide sequence ID" value="NZ_JAPDDS010000012.1"/>
</dbReference>
<dbReference type="EMBL" id="JAPDDS010000012">
    <property type="protein sequence ID" value="MCW1886775.1"/>
    <property type="molecule type" value="Genomic_DNA"/>
</dbReference>
<evidence type="ECO:0000313" key="2">
    <source>
        <dbReference type="Proteomes" id="UP001207930"/>
    </source>
</evidence>
<dbReference type="Proteomes" id="UP001207930">
    <property type="component" value="Unassembled WGS sequence"/>
</dbReference>
<evidence type="ECO:0008006" key="3">
    <source>
        <dbReference type="Google" id="ProtNLM"/>
    </source>
</evidence>
<gene>
    <name evidence="1" type="ORF">OKA04_18695</name>
</gene>